<protein>
    <submittedName>
        <fullName evidence="3">Uncharacterized protein</fullName>
    </submittedName>
</protein>
<feature type="region of interest" description="Disordered" evidence="1">
    <location>
        <begin position="118"/>
        <end position="139"/>
    </location>
</feature>
<comment type="caution">
    <text evidence="3">The sequence shown here is derived from an EMBL/GenBank/DDBJ whole genome shotgun (WGS) entry which is preliminary data.</text>
</comment>
<organism evidence="3 4">
    <name type="scientific">Aspergillus udagawae</name>
    <dbReference type="NCBI Taxonomy" id="91492"/>
    <lineage>
        <taxon>Eukaryota</taxon>
        <taxon>Fungi</taxon>
        <taxon>Dikarya</taxon>
        <taxon>Ascomycota</taxon>
        <taxon>Pezizomycotina</taxon>
        <taxon>Eurotiomycetes</taxon>
        <taxon>Eurotiomycetidae</taxon>
        <taxon>Eurotiales</taxon>
        <taxon>Aspergillaceae</taxon>
        <taxon>Aspergillus</taxon>
        <taxon>Aspergillus subgen. Fumigati</taxon>
    </lineage>
</organism>
<keyword evidence="2" id="KW-0812">Transmembrane</keyword>
<evidence type="ECO:0000256" key="2">
    <source>
        <dbReference type="SAM" id="Phobius"/>
    </source>
</evidence>
<keyword evidence="2" id="KW-1133">Transmembrane helix</keyword>
<gene>
    <name evidence="3" type="ORF">IFM46972_01183</name>
</gene>
<reference evidence="3 4" key="1">
    <citation type="submission" date="2020-01" db="EMBL/GenBank/DDBJ databases">
        <title>Draft genome sequence of Aspergillus udagawae IFM 46972.</title>
        <authorList>
            <person name="Takahashi H."/>
            <person name="Yaguchi T."/>
        </authorList>
    </citation>
    <scope>NUCLEOTIDE SEQUENCE [LARGE SCALE GENOMIC DNA]</scope>
    <source>
        <strain evidence="3 4">IFM 46972</strain>
    </source>
</reference>
<accession>A0A8H3N540</accession>
<sequence length="238" mass="25679">MHLAGMYPAILTLNWIAAKHGERFMLAVRSTLTVHQTSHLLSVGKGRRRPRRNDAQIALGISTMRINWVYRLCRPKLCIGRRVGSTVHGCVRYRPSTTSTTSTSILGSSVSTSASMLTSTPASESTQTIEPTPAATSLPSSGTNVGAIAGGVVGGVAGVAIIAGSIRYFLLWQFRTSQNNGSATPLCGLQTSQMVTTMKSEITRTSARPPNYQYIHRLEPSASLRLSLIFRTSRSSRL</sequence>
<feature type="transmembrane region" description="Helical" evidence="2">
    <location>
        <begin position="147"/>
        <end position="170"/>
    </location>
</feature>
<proteinExistence type="predicted"/>
<dbReference type="AlphaFoldDB" id="A0A8H3N540"/>
<feature type="compositionally biased region" description="Polar residues" evidence="1">
    <location>
        <begin position="121"/>
        <end position="139"/>
    </location>
</feature>
<evidence type="ECO:0000313" key="4">
    <source>
        <dbReference type="Proteomes" id="UP000465221"/>
    </source>
</evidence>
<dbReference type="Proteomes" id="UP000465221">
    <property type="component" value="Unassembled WGS sequence"/>
</dbReference>
<keyword evidence="2" id="KW-0472">Membrane</keyword>
<dbReference type="EMBL" id="BLKC01000005">
    <property type="protein sequence ID" value="GFF24797.1"/>
    <property type="molecule type" value="Genomic_DNA"/>
</dbReference>
<evidence type="ECO:0000256" key="1">
    <source>
        <dbReference type="SAM" id="MobiDB-lite"/>
    </source>
</evidence>
<name>A0A8H3N540_9EURO</name>
<evidence type="ECO:0000313" key="3">
    <source>
        <dbReference type="EMBL" id="GFF24797.1"/>
    </source>
</evidence>